<proteinExistence type="predicted"/>
<evidence type="ECO:0000259" key="1">
    <source>
        <dbReference type="Pfam" id="PF00535"/>
    </source>
</evidence>
<sequence length="276" mass="31617">MEPLVSVCIPAYNNAEYIKDTIDSILNQTYQNIELVIVDDNSKDNTYELIQKIGDERIKLYHNDKNLGMSGNWNRCLSLCTGKYAKLVCADDILSPDALKREVDALEANPTAVIAESDTKLIDLNGKGKGFYKRYKKSGLVDGKEICRKGFFSQDYFGAPQANTFRRDVAEKIGGFDTDYTYILDYDFFVSLACEGDVYIIHEPLNFFRVRKGSNTGEVMGGNKEKTKVYVEEHLYLLEKNKERLKLTPKDIRRSVMIRKFRCFAASVYLKLFVHK</sequence>
<keyword evidence="2" id="KW-0808">Transferase</keyword>
<keyword evidence="3" id="KW-1185">Reference proteome</keyword>
<protein>
    <submittedName>
        <fullName evidence="2">Glycosyltransferase</fullName>
        <ecNumber evidence="2">2.4.-.-</ecNumber>
    </submittedName>
</protein>
<dbReference type="Gene3D" id="3.90.550.10">
    <property type="entry name" value="Spore Coat Polysaccharide Biosynthesis Protein SpsA, Chain A"/>
    <property type="match status" value="1"/>
</dbReference>
<feature type="domain" description="Glycosyltransferase 2-like" evidence="1">
    <location>
        <begin position="6"/>
        <end position="172"/>
    </location>
</feature>
<dbReference type="GO" id="GO:0016757">
    <property type="term" value="F:glycosyltransferase activity"/>
    <property type="evidence" value="ECO:0007669"/>
    <property type="project" value="UniProtKB-KW"/>
</dbReference>
<dbReference type="PANTHER" id="PTHR22916:SF3">
    <property type="entry name" value="UDP-GLCNAC:BETAGAL BETA-1,3-N-ACETYLGLUCOSAMINYLTRANSFERASE-LIKE PROTEIN 1"/>
    <property type="match status" value="1"/>
</dbReference>
<gene>
    <name evidence="2" type="ORF">OCV43_02290</name>
</gene>
<evidence type="ECO:0000313" key="3">
    <source>
        <dbReference type="Proteomes" id="UP001209666"/>
    </source>
</evidence>
<comment type="caution">
    <text evidence="2">The sequence shown here is derived from an EMBL/GenBank/DDBJ whole genome shotgun (WGS) entry which is preliminary data.</text>
</comment>
<dbReference type="Pfam" id="PF00535">
    <property type="entry name" value="Glycos_transf_2"/>
    <property type="match status" value="1"/>
</dbReference>
<accession>A0ABT2SAM0</accession>
<dbReference type="InterPro" id="IPR001173">
    <property type="entry name" value="Glyco_trans_2-like"/>
</dbReference>
<dbReference type="EC" id="2.4.-.-" evidence="2"/>
<keyword evidence="2" id="KW-0328">Glycosyltransferase</keyword>
<dbReference type="Proteomes" id="UP001209666">
    <property type="component" value="Unassembled WGS sequence"/>
</dbReference>
<evidence type="ECO:0000313" key="2">
    <source>
        <dbReference type="EMBL" id="MCU6716106.1"/>
    </source>
</evidence>
<organism evidence="2 3">
    <name type="scientific">Roseburia amylophila</name>
    <dbReference type="NCBI Taxonomy" id="2981794"/>
    <lineage>
        <taxon>Bacteria</taxon>
        <taxon>Bacillati</taxon>
        <taxon>Bacillota</taxon>
        <taxon>Clostridia</taxon>
        <taxon>Lachnospirales</taxon>
        <taxon>Lachnospiraceae</taxon>
        <taxon>Roseburia</taxon>
    </lineage>
</organism>
<reference evidence="2 3" key="1">
    <citation type="journal article" date="2021" name="ISME Commun">
        <title>Automated analysis of genomic sequences facilitates high-throughput and comprehensive description of bacteria.</title>
        <authorList>
            <person name="Hitch T.C.A."/>
        </authorList>
    </citation>
    <scope>NUCLEOTIDE SEQUENCE [LARGE SCALE GENOMIC DNA]</scope>
    <source>
        <strain evidence="2 3">Sanger_19</strain>
    </source>
</reference>
<dbReference type="SUPFAM" id="SSF53448">
    <property type="entry name" value="Nucleotide-diphospho-sugar transferases"/>
    <property type="match status" value="1"/>
</dbReference>
<dbReference type="PANTHER" id="PTHR22916">
    <property type="entry name" value="GLYCOSYLTRANSFERASE"/>
    <property type="match status" value="1"/>
</dbReference>
<dbReference type="RefSeq" id="WP_262623313.1">
    <property type="nucleotide sequence ID" value="NZ_JAOQKI010000002.1"/>
</dbReference>
<dbReference type="InterPro" id="IPR029044">
    <property type="entry name" value="Nucleotide-diphossugar_trans"/>
</dbReference>
<name>A0ABT2SAM0_9FIRM</name>
<dbReference type="EMBL" id="JAOQKI010000002">
    <property type="protein sequence ID" value="MCU6716106.1"/>
    <property type="molecule type" value="Genomic_DNA"/>
</dbReference>